<dbReference type="GO" id="GO:0022625">
    <property type="term" value="C:cytosolic large ribosomal subunit"/>
    <property type="evidence" value="ECO:0007669"/>
    <property type="project" value="TreeGrafter"/>
</dbReference>
<evidence type="ECO:0000256" key="2">
    <source>
        <dbReference type="ARBA" id="ARBA00022980"/>
    </source>
</evidence>
<dbReference type="GO" id="GO:0006412">
    <property type="term" value="P:translation"/>
    <property type="evidence" value="ECO:0007669"/>
    <property type="project" value="UniProtKB-UniRule"/>
</dbReference>
<dbReference type="SUPFAM" id="SSF46561">
    <property type="entry name" value="Ribosomal protein L29 (L29p)"/>
    <property type="match status" value="1"/>
</dbReference>
<evidence type="ECO:0000256" key="3">
    <source>
        <dbReference type="ARBA" id="ARBA00023274"/>
    </source>
</evidence>
<accession>A0A6C2YMN2</accession>
<name>A0A6C2YMN2_9BACT</name>
<sequence>MKPSEIRNMSDEQLVLTLKDCEKQLFQLRFQSATDRLETPAEISKTRKDIARILTIMRERELVNGNADAVKEGSNV</sequence>
<dbReference type="PANTHER" id="PTHR10916">
    <property type="entry name" value="60S RIBOSOMAL PROTEIN L35/50S RIBOSOMAL PROTEIN L29"/>
    <property type="match status" value="1"/>
</dbReference>
<organism evidence="6">
    <name type="scientific">Tuwongella immobilis</name>
    <dbReference type="NCBI Taxonomy" id="692036"/>
    <lineage>
        <taxon>Bacteria</taxon>
        <taxon>Pseudomonadati</taxon>
        <taxon>Planctomycetota</taxon>
        <taxon>Planctomycetia</taxon>
        <taxon>Gemmatales</taxon>
        <taxon>Gemmataceae</taxon>
        <taxon>Tuwongella</taxon>
    </lineage>
</organism>
<evidence type="ECO:0000256" key="4">
    <source>
        <dbReference type="ARBA" id="ARBA00035204"/>
    </source>
</evidence>
<dbReference type="InParanoid" id="A0A6C2YMN2"/>
<dbReference type="NCBIfam" id="TIGR00012">
    <property type="entry name" value="L29"/>
    <property type="match status" value="1"/>
</dbReference>
<evidence type="ECO:0000313" key="7">
    <source>
        <dbReference type="Proteomes" id="UP000464378"/>
    </source>
</evidence>
<keyword evidence="3 5" id="KW-0687">Ribonucleoprotein</keyword>
<evidence type="ECO:0000256" key="1">
    <source>
        <dbReference type="ARBA" id="ARBA00009254"/>
    </source>
</evidence>
<dbReference type="GO" id="GO:0003735">
    <property type="term" value="F:structural constituent of ribosome"/>
    <property type="evidence" value="ECO:0007669"/>
    <property type="project" value="InterPro"/>
</dbReference>
<dbReference type="RefSeq" id="WP_162657844.1">
    <property type="nucleotide sequence ID" value="NZ_LR593887.1"/>
</dbReference>
<evidence type="ECO:0000313" key="6">
    <source>
        <dbReference type="EMBL" id="VIP02696.1"/>
    </source>
</evidence>
<proteinExistence type="inferred from homology"/>
<reference evidence="6" key="1">
    <citation type="submission" date="2019-04" db="EMBL/GenBank/DDBJ databases">
        <authorList>
            <consortium name="Science for Life Laboratories"/>
        </authorList>
    </citation>
    <scope>NUCLEOTIDE SEQUENCE</scope>
    <source>
        <strain evidence="6">MBLW1</strain>
    </source>
</reference>
<protein>
    <recommendedName>
        <fullName evidence="4 5">Large ribosomal subunit protein uL29</fullName>
    </recommendedName>
</protein>
<keyword evidence="2 5" id="KW-0689">Ribosomal protein</keyword>
<dbReference type="EMBL" id="LR593887">
    <property type="protein sequence ID" value="VTS02177.1"/>
    <property type="molecule type" value="Genomic_DNA"/>
</dbReference>
<dbReference type="AlphaFoldDB" id="A0A6C2YMN2"/>
<evidence type="ECO:0000256" key="5">
    <source>
        <dbReference type="HAMAP-Rule" id="MF_00374"/>
    </source>
</evidence>
<dbReference type="Pfam" id="PF00831">
    <property type="entry name" value="Ribosomal_L29"/>
    <property type="match status" value="1"/>
</dbReference>
<dbReference type="InterPro" id="IPR050063">
    <property type="entry name" value="Ribosomal_protein_uL29"/>
</dbReference>
<dbReference type="Gene3D" id="1.10.287.310">
    <property type="match status" value="1"/>
</dbReference>
<dbReference type="FunFam" id="1.10.287.310:FF:000001">
    <property type="entry name" value="50S ribosomal protein L29"/>
    <property type="match status" value="1"/>
</dbReference>
<dbReference type="FunCoup" id="A0A6C2YMN2">
    <property type="interactions" value="386"/>
</dbReference>
<dbReference type="HAMAP" id="MF_00374">
    <property type="entry name" value="Ribosomal_uL29"/>
    <property type="match status" value="1"/>
</dbReference>
<keyword evidence="7" id="KW-1185">Reference proteome</keyword>
<dbReference type="InterPro" id="IPR001854">
    <property type="entry name" value="Ribosomal_uL29"/>
</dbReference>
<dbReference type="KEGG" id="tim:GMBLW1_12640"/>
<dbReference type="Proteomes" id="UP000464378">
    <property type="component" value="Chromosome"/>
</dbReference>
<dbReference type="PANTHER" id="PTHR10916:SF0">
    <property type="entry name" value="LARGE RIBOSOMAL SUBUNIT PROTEIN UL29C"/>
    <property type="match status" value="1"/>
</dbReference>
<comment type="similarity">
    <text evidence="1 5">Belongs to the universal ribosomal protein uL29 family.</text>
</comment>
<gene>
    <name evidence="5" type="primary">rpmC</name>
    <name evidence="6" type="ORF">GMBLW1_12640</name>
</gene>
<dbReference type="CDD" id="cd00427">
    <property type="entry name" value="Ribosomal_L29_HIP"/>
    <property type="match status" value="1"/>
</dbReference>
<dbReference type="EMBL" id="LR586016">
    <property type="protein sequence ID" value="VIP02696.1"/>
    <property type="molecule type" value="Genomic_DNA"/>
</dbReference>
<dbReference type="InterPro" id="IPR036049">
    <property type="entry name" value="Ribosomal_uL29_sf"/>
</dbReference>